<dbReference type="AlphaFoldDB" id="A0A5R9GPZ6"/>
<protein>
    <submittedName>
        <fullName evidence="2">Uncharacterized protein</fullName>
    </submittedName>
</protein>
<sequence length="60" mass="6802">MIIVLFLLFSIPIGLFSGWFAWKAFRVGKRRVGWGMCWLSLFSFASALVVALWVYAVSVS</sequence>
<evidence type="ECO:0000313" key="3">
    <source>
        <dbReference type="Proteomes" id="UP000306585"/>
    </source>
</evidence>
<feature type="transmembrane region" description="Helical" evidence="1">
    <location>
        <begin position="37"/>
        <end position="56"/>
    </location>
</feature>
<dbReference type="EMBL" id="VBRY01000007">
    <property type="protein sequence ID" value="TLS67009.1"/>
    <property type="molecule type" value="Genomic_DNA"/>
</dbReference>
<keyword evidence="1" id="KW-0812">Transmembrane</keyword>
<feature type="transmembrane region" description="Helical" evidence="1">
    <location>
        <begin position="6"/>
        <end position="25"/>
    </location>
</feature>
<accession>A0A5R9GPZ6</accession>
<dbReference type="Proteomes" id="UP000306585">
    <property type="component" value="Unassembled WGS sequence"/>
</dbReference>
<keyword evidence="3" id="KW-1185">Reference proteome</keyword>
<proteinExistence type="predicted"/>
<name>A0A5R9GPZ6_9PROT</name>
<comment type="caution">
    <text evidence="2">The sequence shown here is derived from an EMBL/GenBank/DDBJ whole genome shotgun (WGS) entry which is preliminary data.</text>
</comment>
<evidence type="ECO:0000313" key="2">
    <source>
        <dbReference type="EMBL" id="TLS67009.1"/>
    </source>
</evidence>
<dbReference type="OrthoDB" id="5297219at2"/>
<reference evidence="2 3" key="1">
    <citation type="journal article" date="2019" name="Appl. Environ. Microbiol.">
        <title>Environmental Evidence and Genomic Insight of Iron-oxidizing Bacteria Preference Towards More Corrosion Resistant Stainless Steel at Higher Salinities.</title>
        <authorList>
            <person name="Garrison C.E."/>
            <person name="Price K.A."/>
            <person name="Field E.K."/>
        </authorList>
    </citation>
    <scope>NUCLEOTIDE SEQUENCE [LARGE SCALE GENOMIC DNA]</scope>
    <source>
        <strain evidence="2 3">P3</strain>
    </source>
</reference>
<keyword evidence="1" id="KW-1133">Transmembrane helix</keyword>
<keyword evidence="1" id="KW-0472">Membrane</keyword>
<evidence type="ECO:0000256" key="1">
    <source>
        <dbReference type="SAM" id="Phobius"/>
    </source>
</evidence>
<dbReference type="RefSeq" id="WP_138239400.1">
    <property type="nucleotide sequence ID" value="NZ_VBRY01000007.1"/>
</dbReference>
<gene>
    <name evidence="2" type="ORF">FEF65_08645</name>
</gene>
<organism evidence="2 3">
    <name type="scientific">Mariprofundus erugo</name>
    <dbReference type="NCBI Taxonomy" id="2528639"/>
    <lineage>
        <taxon>Bacteria</taxon>
        <taxon>Pseudomonadati</taxon>
        <taxon>Pseudomonadota</taxon>
        <taxon>Candidatius Mariprofundia</taxon>
        <taxon>Mariprofundales</taxon>
        <taxon>Mariprofundaceae</taxon>
        <taxon>Mariprofundus</taxon>
    </lineage>
</organism>